<accession>A0A3D8IZW6</accession>
<dbReference type="AlphaFoldDB" id="A0A3D8IZW6"/>
<comment type="similarity">
    <text evidence="2">Belongs to the outer membrane factor (OMF) (TC 1.B.17) family.</text>
</comment>
<keyword evidence="8" id="KW-1133">Transmembrane helix</keyword>
<evidence type="ECO:0000256" key="3">
    <source>
        <dbReference type="ARBA" id="ARBA00022448"/>
    </source>
</evidence>
<keyword evidence="6 8" id="KW-0472">Membrane</keyword>
<feature type="transmembrane region" description="Helical" evidence="8">
    <location>
        <begin position="7"/>
        <end position="29"/>
    </location>
</feature>
<dbReference type="GO" id="GO:1990281">
    <property type="term" value="C:efflux pump complex"/>
    <property type="evidence" value="ECO:0007669"/>
    <property type="project" value="TreeGrafter"/>
</dbReference>
<dbReference type="GO" id="GO:0015562">
    <property type="term" value="F:efflux transmembrane transporter activity"/>
    <property type="evidence" value="ECO:0007669"/>
    <property type="project" value="InterPro"/>
</dbReference>
<dbReference type="RefSeq" id="WP_104763380.1">
    <property type="nucleotide sequence ID" value="NZ_FZPM01000020.1"/>
</dbReference>
<evidence type="ECO:0000256" key="5">
    <source>
        <dbReference type="ARBA" id="ARBA00022692"/>
    </source>
</evidence>
<dbReference type="InterPro" id="IPR003423">
    <property type="entry name" value="OMP_efflux"/>
</dbReference>
<evidence type="ECO:0000313" key="9">
    <source>
        <dbReference type="EMBL" id="RDU70516.1"/>
    </source>
</evidence>
<evidence type="ECO:0000313" key="10">
    <source>
        <dbReference type="Proteomes" id="UP000256424"/>
    </source>
</evidence>
<dbReference type="PANTHER" id="PTHR30026">
    <property type="entry name" value="OUTER MEMBRANE PROTEIN TOLC"/>
    <property type="match status" value="1"/>
</dbReference>
<proteinExistence type="inferred from homology"/>
<evidence type="ECO:0000256" key="6">
    <source>
        <dbReference type="ARBA" id="ARBA00023136"/>
    </source>
</evidence>
<reference evidence="9 10" key="1">
    <citation type="submission" date="2018-04" db="EMBL/GenBank/DDBJ databases">
        <title>Novel Campyloabacter and Helicobacter Species and Strains.</title>
        <authorList>
            <person name="Mannion A.J."/>
            <person name="Shen Z."/>
            <person name="Fox J.G."/>
        </authorList>
    </citation>
    <scope>NUCLEOTIDE SEQUENCE [LARGE SCALE GENOMIC DNA]</scope>
    <source>
        <strain evidence="9 10">MIT 97-5075</strain>
    </source>
</reference>
<evidence type="ECO:0000256" key="2">
    <source>
        <dbReference type="ARBA" id="ARBA00007613"/>
    </source>
</evidence>
<dbReference type="Pfam" id="PF02321">
    <property type="entry name" value="OEP"/>
    <property type="match status" value="1"/>
</dbReference>
<sequence>MPLYKKYTAILYVLLSISLFALFSLSSLWGNNNHNSFDSASILLRHDNTQNAAADSNQLESILQKDNANGLTLKELLNSANNNLSLQAQNLLSEQAQKDYLLAKLNFIPTLNVQYNANHVSASTPTSWQTQNVQVSFNWTLDYANYQAIKEKGATAEKSLYDAKYAKQNIYLQVVQQYYTYFNNESTLITLQQKLQQIQSDVNRVQQLYEQGLKTISDLESLKSQASLTEYQINDAQLALTQSKLLLEYLTNLTINNIKRVNISDPTYLLENRSDIKSLEFQIKAQKHLNAQLHYFPTLSLQDNYTYNIQIPNFAQQLLTNSGGIGGFAATYADHYNSFAVTLNYALFAKIGQSVQKQSFTLATLANEKTLSYKKNEQKKDEELYRKAIEVAKNQIASAKTSLISANLSYDNMKKRYEANLVTFTEYLQALSTKYDAESTLIQALNNYEIQKANYIFYSGQEIEKYVQ</sequence>
<dbReference type="GO" id="GO:0009279">
    <property type="term" value="C:cell outer membrane"/>
    <property type="evidence" value="ECO:0007669"/>
    <property type="project" value="UniProtKB-SubCell"/>
</dbReference>
<name>A0A3D8IZW6_9HELI</name>
<keyword evidence="7" id="KW-0998">Cell outer membrane</keyword>
<protein>
    <submittedName>
        <fullName evidence="9">TolC family protein</fullName>
    </submittedName>
</protein>
<evidence type="ECO:0000256" key="8">
    <source>
        <dbReference type="SAM" id="Phobius"/>
    </source>
</evidence>
<dbReference type="InterPro" id="IPR051906">
    <property type="entry name" value="TolC-like"/>
</dbReference>
<organism evidence="9 10">
    <name type="scientific">Helicobacter aurati</name>
    <dbReference type="NCBI Taxonomy" id="137778"/>
    <lineage>
        <taxon>Bacteria</taxon>
        <taxon>Pseudomonadati</taxon>
        <taxon>Campylobacterota</taxon>
        <taxon>Epsilonproteobacteria</taxon>
        <taxon>Campylobacterales</taxon>
        <taxon>Helicobacteraceae</taxon>
        <taxon>Helicobacter</taxon>
    </lineage>
</organism>
<dbReference type="Proteomes" id="UP000256424">
    <property type="component" value="Unassembled WGS sequence"/>
</dbReference>
<comment type="subcellular location">
    <subcellularLocation>
        <location evidence="1">Cell outer membrane</location>
    </subcellularLocation>
</comment>
<dbReference type="GO" id="GO:0015288">
    <property type="term" value="F:porin activity"/>
    <property type="evidence" value="ECO:0007669"/>
    <property type="project" value="TreeGrafter"/>
</dbReference>
<evidence type="ECO:0000256" key="7">
    <source>
        <dbReference type="ARBA" id="ARBA00023237"/>
    </source>
</evidence>
<dbReference type="SUPFAM" id="SSF56954">
    <property type="entry name" value="Outer membrane efflux proteins (OEP)"/>
    <property type="match status" value="1"/>
</dbReference>
<keyword evidence="3" id="KW-0813">Transport</keyword>
<comment type="caution">
    <text evidence="9">The sequence shown here is derived from an EMBL/GenBank/DDBJ whole genome shotgun (WGS) entry which is preliminary data.</text>
</comment>
<keyword evidence="5 8" id="KW-0812">Transmembrane</keyword>
<dbReference type="EMBL" id="NXLW01000019">
    <property type="protein sequence ID" value="RDU70516.1"/>
    <property type="molecule type" value="Genomic_DNA"/>
</dbReference>
<keyword evidence="4" id="KW-1134">Transmembrane beta strand</keyword>
<dbReference type="OrthoDB" id="5337872at2"/>
<evidence type="ECO:0000256" key="1">
    <source>
        <dbReference type="ARBA" id="ARBA00004442"/>
    </source>
</evidence>
<evidence type="ECO:0000256" key="4">
    <source>
        <dbReference type="ARBA" id="ARBA00022452"/>
    </source>
</evidence>
<dbReference type="Gene3D" id="1.20.1600.10">
    <property type="entry name" value="Outer membrane efflux proteins (OEP)"/>
    <property type="match status" value="1"/>
</dbReference>
<gene>
    <name evidence="9" type="ORF">CQA66_08115</name>
</gene>
<dbReference type="PANTHER" id="PTHR30026:SF20">
    <property type="entry name" value="OUTER MEMBRANE PROTEIN TOLC"/>
    <property type="match status" value="1"/>
</dbReference>
<keyword evidence="10" id="KW-1185">Reference proteome</keyword>